<dbReference type="SMART" id="SM00960">
    <property type="entry name" value="Robl_LC7"/>
    <property type="match status" value="1"/>
</dbReference>
<sequence length="131" mass="13715">MNAKMRCQAQLDALRHEHHGVAGTLLSTMDGFEIATSVSEKVSPSKLAAMASSLLALAEAVSREGAVGQCRDLIIESSAGLVLLMDVPSATHKAVLTVLCTEAAVFGRIRWAARNTREAIAHALDGSAMAS</sequence>
<dbReference type="Pfam" id="PF03259">
    <property type="entry name" value="Robl_LC7"/>
    <property type="match status" value="1"/>
</dbReference>
<evidence type="ECO:0000313" key="3">
    <source>
        <dbReference type="Proteomes" id="UP001595904"/>
    </source>
</evidence>
<accession>A0ABV8T5L6</accession>
<dbReference type="RefSeq" id="WP_380606619.1">
    <property type="nucleotide sequence ID" value="NZ_JBHSDU010000015.1"/>
</dbReference>
<feature type="domain" description="Roadblock/LAMTOR2" evidence="1">
    <location>
        <begin position="8"/>
        <end position="100"/>
    </location>
</feature>
<organism evidence="2 3">
    <name type="scientific">Steroidobacter flavus</name>
    <dbReference type="NCBI Taxonomy" id="1842136"/>
    <lineage>
        <taxon>Bacteria</taxon>
        <taxon>Pseudomonadati</taxon>
        <taxon>Pseudomonadota</taxon>
        <taxon>Gammaproteobacteria</taxon>
        <taxon>Steroidobacterales</taxon>
        <taxon>Steroidobacteraceae</taxon>
        <taxon>Steroidobacter</taxon>
    </lineage>
</organism>
<reference evidence="3" key="1">
    <citation type="journal article" date="2019" name="Int. J. Syst. Evol. Microbiol.">
        <title>The Global Catalogue of Microorganisms (GCM) 10K type strain sequencing project: providing services to taxonomists for standard genome sequencing and annotation.</title>
        <authorList>
            <consortium name="The Broad Institute Genomics Platform"/>
            <consortium name="The Broad Institute Genome Sequencing Center for Infectious Disease"/>
            <person name="Wu L."/>
            <person name="Ma J."/>
        </authorList>
    </citation>
    <scope>NUCLEOTIDE SEQUENCE [LARGE SCALE GENOMIC DNA]</scope>
    <source>
        <strain evidence="3">CGMCC 1.10759</strain>
    </source>
</reference>
<dbReference type="SUPFAM" id="SSF103196">
    <property type="entry name" value="Roadblock/LC7 domain"/>
    <property type="match status" value="1"/>
</dbReference>
<comment type="caution">
    <text evidence="2">The sequence shown here is derived from an EMBL/GenBank/DDBJ whole genome shotgun (WGS) entry which is preliminary data.</text>
</comment>
<evidence type="ECO:0000313" key="2">
    <source>
        <dbReference type="EMBL" id="MFC4314998.1"/>
    </source>
</evidence>
<dbReference type="InterPro" id="IPR004942">
    <property type="entry name" value="Roadblock/LAMTOR2_dom"/>
</dbReference>
<evidence type="ECO:0000259" key="1">
    <source>
        <dbReference type="SMART" id="SM00960"/>
    </source>
</evidence>
<dbReference type="Gene3D" id="3.30.450.30">
    <property type="entry name" value="Dynein light chain 2a, cytoplasmic"/>
    <property type="match status" value="1"/>
</dbReference>
<name>A0ABV8T5L6_9GAMM</name>
<gene>
    <name evidence="2" type="ORF">ACFPN2_38425</name>
</gene>
<dbReference type="Proteomes" id="UP001595904">
    <property type="component" value="Unassembled WGS sequence"/>
</dbReference>
<keyword evidence="3" id="KW-1185">Reference proteome</keyword>
<proteinExistence type="predicted"/>
<protein>
    <submittedName>
        <fullName evidence="2">Roadblock/LC7 domain-containing protein</fullName>
    </submittedName>
</protein>
<dbReference type="EMBL" id="JBHSDU010000015">
    <property type="protein sequence ID" value="MFC4314998.1"/>
    <property type="molecule type" value="Genomic_DNA"/>
</dbReference>